<dbReference type="OrthoDB" id="2375431at2"/>
<keyword evidence="2" id="KW-0129">CBS domain</keyword>
<reference evidence="4 5" key="1">
    <citation type="submission" date="2019-02" db="EMBL/GenBank/DDBJ databases">
        <title>First genome of the species Streptococcus parasuis.</title>
        <authorList>
            <person name="Stevens M.J.A."/>
            <person name="Stephan R."/>
        </authorList>
    </citation>
    <scope>NUCLEOTIDE SEQUENCE [LARGE SCALE GENOMIC DNA]</scope>
    <source>
        <strain evidence="4 5">4253</strain>
    </source>
</reference>
<dbReference type="PANTHER" id="PTHR48108">
    <property type="entry name" value="CBS DOMAIN-CONTAINING PROTEIN CBSX2, CHLOROPLASTIC"/>
    <property type="match status" value="1"/>
</dbReference>
<evidence type="ECO:0000313" key="5">
    <source>
        <dbReference type="Proteomes" id="UP000291525"/>
    </source>
</evidence>
<protein>
    <submittedName>
        <fullName evidence="4">CBS domain-containing protein</fullName>
    </submittedName>
</protein>
<dbReference type="NCBIfam" id="NF041630">
    <property type="entry name" value="CBS_CbpB"/>
    <property type="match status" value="1"/>
</dbReference>
<comment type="caution">
    <text evidence="4">The sequence shown here is derived from an EMBL/GenBank/DDBJ whole genome shotgun (WGS) entry which is preliminary data.</text>
</comment>
<dbReference type="InterPro" id="IPR048125">
    <property type="entry name" value="CBS_CbpB"/>
</dbReference>
<evidence type="ECO:0000256" key="2">
    <source>
        <dbReference type="PROSITE-ProRule" id="PRU00703"/>
    </source>
</evidence>
<dbReference type="InterPro" id="IPR000644">
    <property type="entry name" value="CBS_dom"/>
</dbReference>
<organism evidence="4 5">
    <name type="scientific">Streptococcus parasuis</name>
    <dbReference type="NCBI Taxonomy" id="1501662"/>
    <lineage>
        <taxon>Bacteria</taxon>
        <taxon>Bacillati</taxon>
        <taxon>Bacillota</taxon>
        <taxon>Bacilli</taxon>
        <taxon>Lactobacillales</taxon>
        <taxon>Streptococcaceae</taxon>
        <taxon>Streptococcus</taxon>
    </lineage>
</organism>
<dbReference type="Pfam" id="PF00571">
    <property type="entry name" value="CBS"/>
    <property type="match status" value="2"/>
</dbReference>
<dbReference type="PANTHER" id="PTHR48108:SF26">
    <property type="entry name" value="CBS DOMAIN-CONTAINING PROTEIN DDB_G0289609"/>
    <property type="match status" value="1"/>
</dbReference>
<dbReference type="PROSITE" id="PS51371">
    <property type="entry name" value="CBS"/>
    <property type="match status" value="2"/>
</dbReference>
<dbReference type="InterPro" id="IPR046342">
    <property type="entry name" value="CBS_dom_sf"/>
</dbReference>
<evidence type="ECO:0000313" key="4">
    <source>
        <dbReference type="EMBL" id="TAA14123.1"/>
    </source>
</evidence>
<dbReference type="AlphaFoldDB" id="A0A4Q8L282"/>
<dbReference type="Proteomes" id="UP000291525">
    <property type="component" value="Unassembled WGS sequence"/>
</dbReference>
<keyword evidence="1" id="KW-0677">Repeat</keyword>
<dbReference type="SUPFAM" id="SSF54631">
    <property type="entry name" value="CBS-domain pair"/>
    <property type="match status" value="1"/>
</dbReference>
<proteinExistence type="predicted"/>
<feature type="domain" description="CBS" evidence="3">
    <location>
        <begin position="80"/>
        <end position="145"/>
    </location>
</feature>
<sequence length="156" mass="17613">MIAREFEAFLLEQEETFLTPAEKLAVLVESHNIDHAKLLLSHTTYSRVPVVTEDGNYFGTIGLTEIIQYQSDNELTDDELNQDISLIAKTDEETVGLDYDLTEVMRKLVDQTFLPVLGENRKFVGIITRKSILKAINALLHNFPLASKEGKNETSD</sequence>
<dbReference type="Gene3D" id="3.10.580.10">
    <property type="entry name" value="CBS-domain"/>
    <property type="match status" value="1"/>
</dbReference>
<accession>A0A4Q8L282</accession>
<evidence type="ECO:0000259" key="3">
    <source>
        <dbReference type="PROSITE" id="PS51371"/>
    </source>
</evidence>
<dbReference type="InterPro" id="IPR051462">
    <property type="entry name" value="CBS_domain-containing"/>
</dbReference>
<feature type="domain" description="CBS" evidence="3">
    <location>
        <begin position="18"/>
        <end position="79"/>
    </location>
</feature>
<gene>
    <name evidence="4" type="ORF">EXW74_03560</name>
</gene>
<evidence type="ECO:0000256" key="1">
    <source>
        <dbReference type="ARBA" id="ARBA00022737"/>
    </source>
</evidence>
<dbReference type="RefSeq" id="WP_130554745.1">
    <property type="nucleotide sequence ID" value="NZ_SHGT01000013.1"/>
</dbReference>
<name>A0A4Q8L282_9STRE</name>
<dbReference type="EMBL" id="SHGT01000013">
    <property type="protein sequence ID" value="TAA14123.1"/>
    <property type="molecule type" value="Genomic_DNA"/>
</dbReference>